<evidence type="ECO:0000259" key="7">
    <source>
        <dbReference type="PROSITE" id="PS51192"/>
    </source>
</evidence>
<dbReference type="InterPro" id="IPR004589">
    <property type="entry name" value="DNA_helicase_ATP-dep_RecQ"/>
</dbReference>
<gene>
    <name evidence="9" type="ORF">SAMN02745249_00389</name>
</gene>
<dbReference type="GO" id="GO:0016787">
    <property type="term" value="F:hydrolase activity"/>
    <property type="evidence" value="ECO:0007669"/>
    <property type="project" value="UniProtKB-KW"/>
</dbReference>
<dbReference type="Pfam" id="PF00270">
    <property type="entry name" value="DEAD"/>
    <property type="match status" value="1"/>
</dbReference>
<dbReference type="GO" id="GO:0043138">
    <property type="term" value="F:3'-5' DNA helicase activity"/>
    <property type="evidence" value="ECO:0007669"/>
    <property type="project" value="TreeGrafter"/>
</dbReference>
<dbReference type="InterPro" id="IPR032284">
    <property type="entry name" value="RecQ_Zn-bd"/>
</dbReference>
<dbReference type="GO" id="GO:0005524">
    <property type="term" value="F:ATP binding"/>
    <property type="evidence" value="ECO:0007669"/>
    <property type="project" value="UniProtKB-KW"/>
</dbReference>
<dbReference type="GO" id="GO:0006281">
    <property type="term" value="P:DNA repair"/>
    <property type="evidence" value="ECO:0007669"/>
    <property type="project" value="TreeGrafter"/>
</dbReference>
<keyword evidence="1" id="KW-0547">Nucleotide-binding</keyword>
<dbReference type="PANTHER" id="PTHR13710:SF84">
    <property type="entry name" value="ATP-DEPENDENT DNA HELICASE RECS-RELATED"/>
    <property type="match status" value="1"/>
</dbReference>
<evidence type="ECO:0000256" key="6">
    <source>
        <dbReference type="ARBA" id="ARBA00044550"/>
    </source>
</evidence>
<dbReference type="Gene3D" id="3.40.50.300">
    <property type="entry name" value="P-loop containing nucleotide triphosphate hydrolases"/>
    <property type="match status" value="2"/>
</dbReference>
<evidence type="ECO:0000256" key="3">
    <source>
        <dbReference type="ARBA" id="ARBA00022806"/>
    </source>
</evidence>
<keyword evidence="2" id="KW-0378">Hydrolase</keyword>
<dbReference type="NCBIfam" id="TIGR00614">
    <property type="entry name" value="recQ_fam"/>
    <property type="match status" value="1"/>
</dbReference>
<dbReference type="SMART" id="SM00490">
    <property type="entry name" value="HELICc"/>
    <property type="match status" value="1"/>
</dbReference>
<dbReference type="PROSITE" id="PS51194">
    <property type="entry name" value="HELICASE_CTER"/>
    <property type="match status" value="1"/>
</dbReference>
<dbReference type="InterPro" id="IPR001650">
    <property type="entry name" value="Helicase_C-like"/>
</dbReference>
<protein>
    <recommendedName>
        <fullName evidence="5">ATP-dependent DNA helicase RecQ</fullName>
    </recommendedName>
    <alternativeName>
        <fullName evidence="6">DNA 3'-5' helicase RecQ</fullName>
    </alternativeName>
</protein>
<dbReference type="PANTHER" id="PTHR13710">
    <property type="entry name" value="DNA HELICASE RECQ FAMILY MEMBER"/>
    <property type="match status" value="1"/>
</dbReference>
<evidence type="ECO:0000256" key="4">
    <source>
        <dbReference type="ARBA" id="ARBA00022840"/>
    </source>
</evidence>
<keyword evidence="4" id="KW-0067">ATP-binding</keyword>
<dbReference type="GO" id="GO:0043590">
    <property type="term" value="C:bacterial nucleoid"/>
    <property type="evidence" value="ECO:0007669"/>
    <property type="project" value="TreeGrafter"/>
</dbReference>
<keyword evidence="10" id="KW-1185">Reference proteome</keyword>
<sequence>MSTQIMQILHEKFAYSSFRTGQREAIESVLDKKDTLVMLPTGSGKSLCYQLPTYLTDGVTLIISPLLSLMQDQVEQLHLRGEKRAVALNSLTSFSERKRIFRQIKQYKFIYTSPEMLQNQQVLEVLKKAHIQLFVVDEAHCISHWGTDFRPDYLALANIRKSLGSPTTMALTATATKQVRDEIIHFLGLDIKETNQIIESVDRKEIKFFVEICEGNKNEKLIEIVKKMTGAGIIYFTSKKMADEWANNLSNEYGLRASSYHSDLEADDKIKIQQQFLNNDLQIICATSAFGMGFNKKDIRFIIHYHLPSSPEMYLQEVGRASRDGKLGLAILLYQPGDEYIQQRFIETSLPSKEILTAVYKRKQTQLSESDAMVKLAYYFKETSINLNDALQAIEKRKKIKYQQLSFMMQYVYQEDCKRSYLLNYFCENKKSSLNECCSSCGLDQEELIAKLNKMTQSYKEEEARKRVLPWKEVYNNLYNNL</sequence>
<dbReference type="CDD" id="cd17920">
    <property type="entry name" value="DEXHc_RecQ"/>
    <property type="match status" value="1"/>
</dbReference>
<evidence type="ECO:0000256" key="5">
    <source>
        <dbReference type="ARBA" id="ARBA00044535"/>
    </source>
</evidence>
<dbReference type="STRING" id="1121025.SAMN02745249_00389"/>
<dbReference type="InterPro" id="IPR014001">
    <property type="entry name" value="Helicase_ATP-bd"/>
</dbReference>
<organism evidence="9 10">
    <name type="scientific">Atopostipes suicloacalis DSM 15692</name>
    <dbReference type="NCBI Taxonomy" id="1121025"/>
    <lineage>
        <taxon>Bacteria</taxon>
        <taxon>Bacillati</taxon>
        <taxon>Bacillota</taxon>
        <taxon>Bacilli</taxon>
        <taxon>Lactobacillales</taxon>
        <taxon>Carnobacteriaceae</taxon>
        <taxon>Atopostipes</taxon>
    </lineage>
</organism>
<dbReference type="GO" id="GO:0005737">
    <property type="term" value="C:cytoplasm"/>
    <property type="evidence" value="ECO:0007669"/>
    <property type="project" value="TreeGrafter"/>
</dbReference>
<dbReference type="RefSeq" id="WP_073295496.1">
    <property type="nucleotide sequence ID" value="NZ_FQUF01000005.1"/>
</dbReference>
<dbReference type="Pfam" id="PF16124">
    <property type="entry name" value="RecQ_Zn_bind"/>
    <property type="match status" value="1"/>
</dbReference>
<dbReference type="FunFam" id="3.40.50.300:FF:001363">
    <property type="entry name" value="ATP-dependent DNA helicase RecQ"/>
    <property type="match status" value="1"/>
</dbReference>
<evidence type="ECO:0000256" key="2">
    <source>
        <dbReference type="ARBA" id="ARBA00022801"/>
    </source>
</evidence>
<dbReference type="Proteomes" id="UP000184128">
    <property type="component" value="Unassembled WGS sequence"/>
</dbReference>
<dbReference type="AlphaFoldDB" id="A0A1M4TCB8"/>
<dbReference type="OrthoDB" id="9763310at2"/>
<dbReference type="InterPro" id="IPR027417">
    <property type="entry name" value="P-loop_NTPase"/>
</dbReference>
<dbReference type="GO" id="GO:0003676">
    <property type="term" value="F:nucleic acid binding"/>
    <property type="evidence" value="ECO:0007669"/>
    <property type="project" value="InterPro"/>
</dbReference>
<keyword evidence="3 9" id="KW-0347">Helicase</keyword>
<evidence type="ECO:0000256" key="1">
    <source>
        <dbReference type="ARBA" id="ARBA00022741"/>
    </source>
</evidence>
<name>A0A1M4TCB8_9LACT</name>
<dbReference type="SMART" id="SM00487">
    <property type="entry name" value="DEXDc"/>
    <property type="match status" value="1"/>
</dbReference>
<dbReference type="PROSITE" id="PS51192">
    <property type="entry name" value="HELICASE_ATP_BIND_1"/>
    <property type="match status" value="1"/>
</dbReference>
<dbReference type="EMBL" id="FQUF01000005">
    <property type="protein sequence ID" value="SHE42025.1"/>
    <property type="molecule type" value="Genomic_DNA"/>
</dbReference>
<dbReference type="GO" id="GO:0030894">
    <property type="term" value="C:replisome"/>
    <property type="evidence" value="ECO:0007669"/>
    <property type="project" value="TreeGrafter"/>
</dbReference>
<dbReference type="SUPFAM" id="SSF52540">
    <property type="entry name" value="P-loop containing nucleoside triphosphate hydrolases"/>
    <property type="match status" value="1"/>
</dbReference>
<dbReference type="GO" id="GO:0006310">
    <property type="term" value="P:DNA recombination"/>
    <property type="evidence" value="ECO:0007669"/>
    <property type="project" value="InterPro"/>
</dbReference>
<proteinExistence type="predicted"/>
<reference evidence="9 10" key="1">
    <citation type="submission" date="2016-11" db="EMBL/GenBank/DDBJ databases">
        <authorList>
            <person name="Jaros S."/>
            <person name="Januszkiewicz K."/>
            <person name="Wedrychowicz H."/>
        </authorList>
    </citation>
    <scope>NUCLEOTIDE SEQUENCE [LARGE SCALE GENOMIC DNA]</scope>
    <source>
        <strain evidence="9 10">DSM 15692</strain>
    </source>
</reference>
<evidence type="ECO:0000313" key="9">
    <source>
        <dbReference type="EMBL" id="SHE42025.1"/>
    </source>
</evidence>
<feature type="domain" description="Helicase ATP-binding" evidence="7">
    <location>
        <begin position="26"/>
        <end position="193"/>
    </location>
</feature>
<dbReference type="InterPro" id="IPR011545">
    <property type="entry name" value="DEAD/DEAH_box_helicase_dom"/>
</dbReference>
<dbReference type="GO" id="GO:0009378">
    <property type="term" value="F:four-way junction helicase activity"/>
    <property type="evidence" value="ECO:0007669"/>
    <property type="project" value="TreeGrafter"/>
</dbReference>
<dbReference type="Pfam" id="PF00271">
    <property type="entry name" value="Helicase_C"/>
    <property type="match status" value="1"/>
</dbReference>
<evidence type="ECO:0000313" key="10">
    <source>
        <dbReference type="Proteomes" id="UP000184128"/>
    </source>
</evidence>
<accession>A0A1M4TCB8</accession>
<evidence type="ECO:0000259" key="8">
    <source>
        <dbReference type="PROSITE" id="PS51194"/>
    </source>
</evidence>
<feature type="domain" description="Helicase C-terminal" evidence="8">
    <location>
        <begin position="220"/>
        <end position="368"/>
    </location>
</feature>